<reference evidence="2" key="1">
    <citation type="submission" date="2020-06" db="EMBL/GenBank/DDBJ databases">
        <title>REHAB project genomes.</title>
        <authorList>
            <person name="Shaw L.P."/>
        </authorList>
    </citation>
    <scope>NUCLEOTIDE SEQUENCE [LARGE SCALE GENOMIC DNA]</scope>
    <source>
        <strain evidence="2">RHBSTW-00555</strain>
    </source>
</reference>
<accession>A0ABD7AH81</accession>
<sequence length="115" mass="12857">MESFIFTVRREDVAILKDALNQWGVNNKEHVTLAFDSSSPSDFVQLLIDGLTSPAAMNCFAASIGYFLARNKGKKVKVRKKDGSEFIVEGFSHDDTMRILEKAQSLSIEDDKKPT</sequence>
<evidence type="ECO:0000313" key="1">
    <source>
        <dbReference type="EMBL" id="QLO51989.1"/>
    </source>
</evidence>
<dbReference type="Proteomes" id="UP000510937">
    <property type="component" value="Chromosome"/>
</dbReference>
<dbReference type="AlphaFoldDB" id="A0ABD7AH81"/>
<name>A0ABD7AH81_9ENTR</name>
<proteinExistence type="predicted"/>
<organism evidence="1 2">
    <name type="scientific">Klebsiella grimontii</name>
    <dbReference type="NCBI Taxonomy" id="2058152"/>
    <lineage>
        <taxon>Bacteria</taxon>
        <taxon>Pseudomonadati</taxon>
        <taxon>Pseudomonadota</taxon>
        <taxon>Gammaproteobacteria</taxon>
        <taxon>Enterobacterales</taxon>
        <taxon>Enterobacteriaceae</taxon>
        <taxon>Klebsiella/Raoultella group</taxon>
        <taxon>Klebsiella</taxon>
    </lineage>
</organism>
<dbReference type="RefSeq" id="WP_064160039.1">
    <property type="nucleotide sequence ID" value="NZ_CP055315.1"/>
</dbReference>
<dbReference type="EMBL" id="CP055315">
    <property type="protein sequence ID" value="QLO51989.1"/>
    <property type="molecule type" value="Genomic_DNA"/>
</dbReference>
<evidence type="ECO:0000313" key="2">
    <source>
        <dbReference type="Proteomes" id="UP000510937"/>
    </source>
</evidence>
<protein>
    <submittedName>
        <fullName evidence="1">Uncharacterized protein</fullName>
    </submittedName>
</protein>
<gene>
    <name evidence="1" type="ORF">HV234_10905</name>
</gene>